<evidence type="ECO:0000259" key="11">
    <source>
        <dbReference type="SMART" id="SM01016"/>
    </source>
</evidence>
<gene>
    <name evidence="8 12" type="primary">argS</name>
    <name evidence="12" type="ORF">IAC73_06220</name>
</gene>
<dbReference type="EMBL" id="DVOE01000092">
    <property type="protein sequence ID" value="HIU99419.1"/>
    <property type="molecule type" value="Genomic_DNA"/>
</dbReference>
<evidence type="ECO:0000256" key="2">
    <source>
        <dbReference type="ARBA" id="ARBA00022598"/>
    </source>
</evidence>
<reference evidence="12" key="1">
    <citation type="submission" date="2020-10" db="EMBL/GenBank/DDBJ databases">
        <authorList>
            <person name="Gilroy R."/>
        </authorList>
    </citation>
    <scope>NUCLEOTIDE SEQUENCE</scope>
    <source>
        <strain evidence="12">10406</strain>
    </source>
</reference>
<feature type="domain" description="Arginyl tRNA synthetase N-terminal" evidence="11">
    <location>
        <begin position="4"/>
        <end position="84"/>
    </location>
</feature>
<dbReference type="EC" id="6.1.1.19" evidence="8"/>
<dbReference type="InterPro" id="IPR035684">
    <property type="entry name" value="ArgRS_core"/>
</dbReference>
<dbReference type="GO" id="GO:0006420">
    <property type="term" value="P:arginyl-tRNA aminoacylation"/>
    <property type="evidence" value="ECO:0007669"/>
    <property type="project" value="UniProtKB-UniRule"/>
</dbReference>
<dbReference type="PANTHER" id="PTHR11956:SF5">
    <property type="entry name" value="ARGININE--TRNA LIGASE, CYTOPLASMIC"/>
    <property type="match status" value="1"/>
</dbReference>
<dbReference type="SUPFAM" id="SSF47323">
    <property type="entry name" value="Anticodon-binding domain of a subclass of class I aminoacyl-tRNA synthetases"/>
    <property type="match status" value="1"/>
</dbReference>
<comment type="catalytic activity">
    <reaction evidence="7 8">
        <text>tRNA(Arg) + L-arginine + ATP = L-arginyl-tRNA(Arg) + AMP + diphosphate</text>
        <dbReference type="Rhea" id="RHEA:20301"/>
        <dbReference type="Rhea" id="RHEA-COMP:9658"/>
        <dbReference type="Rhea" id="RHEA-COMP:9673"/>
        <dbReference type="ChEBI" id="CHEBI:30616"/>
        <dbReference type="ChEBI" id="CHEBI:32682"/>
        <dbReference type="ChEBI" id="CHEBI:33019"/>
        <dbReference type="ChEBI" id="CHEBI:78442"/>
        <dbReference type="ChEBI" id="CHEBI:78513"/>
        <dbReference type="ChEBI" id="CHEBI:456215"/>
        <dbReference type="EC" id="6.1.1.19"/>
    </reaction>
</comment>
<dbReference type="GO" id="GO:0005524">
    <property type="term" value="F:ATP binding"/>
    <property type="evidence" value="ECO:0007669"/>
    <property type="project" value="UniProtKB-UniRule"/>
</dbReference>
<keyword evidence="5 8" id="KW-0648">Protein biosynthesis</keyword>
<dbReference type="SUPFAM" id="SSF55190">
    <property type="entry name" value="Arginyl-tRNA synthetase (ArgRS), N-terminal 'additional' domain"/>
    <property type="match status" value="1"/>
</dbReference>
<evidence type="ECO:0000256" key="3">
    <source>
        <dbReference type="ARBA" id="ARBA00022741"/>
    </source>
</evidence>
<organism evidence="12 13">
    <name type="scientific">Candidatus Limadaptatus stercoripullorum</name>
    <dbReference type="NCBI Taxonomy" id="2840846"/>
    <lineage>
        <taxon>Bacteria</taxon>
        <taxon>Bacillati</taxon>
        <taxon>Bacillota</taxon>
        <taxon>Clostridia</taxon>
        <taxon>Eubacteriales</taxon>
        <taxon>Candidatus Limadaptatus</taxon>
    </lineage>
</organism>
<dbReference type="PRINTS" id="PR01038">
    <property type="entry name" value="TRNASYNTHARG"/>
</dbReference>
<proteinExistence type="inferred from homology"/>
<dbReference type="Gene3D" id="1.10.730.10">
    <property type="entry name" value="Isoleucyl-tRNA Synthetase, Domain 1"/>
    <property type="match status" value="1"/>
</dbReference>
<keyword evidence="6 8" id="KW-0030">Aminoacyl-tRNA synthetase</keyword>
<comment type="similarity">
    <text evidence="1 8 9">Belongs to the class-I aminoacyl-tRNA synthetase family.</text>
</comment>
<dbReference type="NCBIfam" id="TIGR00456">
    <property type="entry name" value="argS"/>
    <property type="match status" value="1"/>
</dbReference>
<dbReference type="HAMAP" id="MF_00123">
    <property type="entry name" value="Arg_tRNA_synth"/>
    <property type="match status" value="1"/>
</dbReference>
<reference evidence="12" key="2">
    <citation type="journal article" date="2021" name="PeerJ">
        <title>Extensive microbial diversity within the chicken gut microbiome revealed by metagenomics and culture.</title>
        <authorList>
            <person name="Gilroy R."/>
            <person name="Ravi A."/>
            <person name="Getino M."/>
            <person name="Pursley I."/>
            <person name="Horton D.L."/>
            <person name="Alikhan N.F."/>
            <person name="Baker D."/>
            <person name="Gharbi K."/>
            <person name="Hall N."/>
            <person name="Watson M."/>
            <person name="Adriaenssens E.M."/>
            <person name="Foster-Nyarko E."/>
            <person name="Jarju S."/>
            <person name="Secka A."/>
            <person name="Antonio M."/>
            <person name="Oren A."/>
            <person name="Chaudhuri R.R."/>
            <person name="La Ragione R."/>
            <person name="Hildebrand F."/>
            <person name="Pallen M.J."/>
        </authorList>
    </citation>
    <scope>NUCLEOTIDE SEQUENCE</scope>
    <source>
        <strain evidence="12">10406</strain>
    </source>
</reference>
<dbReference type="Pfam" id="PF03485">
    <property type="entry name" value="Arg_tRNA_synt_N"/>
    <property type="match status" value="1"/>
</dbReference>
<evidence type="ECO:0000313" key="12">
    <source>
        <dbReference type="EMBL" id="HIU99419.1"/>
    </source>
</evidence>
<evidence type="ECO:0000259" key="10">
    <source>
        <dbReference type="SMART" id="SM00836"/>
    </source>
</evidence>
<dbReference type="GO" id="GO:0004814">
    <property type="term" value="F:arginine-tRNA ligase activity"/>
    <property type="evidence" value="ECO:0007669"/>
    <property type="project" value="UniProtKB-UniRule"/>
</dbReference>
<dbReference type="Pfam" id="PF05746">
    <property type="entry name" value="DALR_1"/>
    <property type="match status" value="1"/>
</dbReference>
<dbReference type="InterPro" id="IPR009080">
    <property type="entry name" value="tRNAsynth_Ia_anticodon-bd"/>
</dbReference>
<keyword evidence="8" id="KW-0963">Cytoplasm</keyword>
<dbReference type="GO" id="GO:0005737">
    <property type="term" value="C:cytoplasm"/>
    <property type="evidence" value="ECO:0007669"/>
    <property type="project" value="UniProtKB-SubCell"/>
</dbReference>
<dbReference type="InterPro" id="IPR036695">
    <property type="entry name" value="Arg-tRNA-synth_N_sf"/>
</dbReference>
<evidence type="ECO:0000313" key="13">
    <source>
        <dbReference type="Proteomes" id="UP000886857"/>
    </source>
</evidence>
<evidence type="ECO:0000256" key="9">
    <source>
        <dbReference type="RuleBase" id="RU363038"/>
    </source>
</evidence>
<feature type="short sequence motif" description="'HIGH' region" evidence="8">
    <location>
        <begin position="122"/>
        <end position="132"/>
    </location>
</feature>
<dbReference type="InterPro" id="IPR005148">
    <property type="entry name" value="Arg-tRNA-synth_N"/>
</dbReference>
<keyword evidence="4 8" id="KW-0067">ATP-binding</keyword>
<sequence>MFEKEIISAVYEAAAGRLTKEEIAAALETPKESRLGDLALPCFKFSRSLRKAPPAIAGEIAAAIKLPECVERTELAGGYLNFFFDRVKAAAGLRGLDGWTGESTRGEREGEGKTICLDYSSVNIAKPFHIGHLSTTVIGAALYRIFKYLGYNAVGINHLGDWGTQFGKLIVAVKKWSSLAEVEKNEEYFLNSLYVRYHREAEADPALDDEARAWFRRIEDGDKEALAYFDAFKKVTMKAVGKVYDRLGVTFDSYAGESFYNDKMQPCLDILKRKGLLVDSDGAKVVRLDDYDMPPCLLVKADGATLYATRDIAAAYYRKKEYDFDKCLYVVAYQQNLHFKQLFKVLELMGFDGAGDMEHVAFGMVSLEDGAMSTRGGRVVWLKEVLDRAVEKARAIVAEKNPDCENKDDIAEAVGVGAVVFSALWNSRIKDIVFSFDKVLNFDGETSPYVQYTHARCSSVLRKAGAPAAEPDLRALSSDEAYETVKAVLSFEDAVRSAARYREPCYVTRYAVDLAEKFNRFYYAERIITEDEAATAAKLALTDAVARTLRAALSLIGIKAPDEM</sequence>
<evidence type="ECO:0000256" key="7">
    <source>
        <dbReference type="ARBA" id="ARBA00049339"/>
    </source>
</evidence>
<accession>A0A9D1NAT3</accession>
<dbReference type="Pfam" id="PF00750">
    <property type="entry name" value="tRNA-synt_1d"/>
    <property type="match status" value="1"/>
</dbReference>
<dbReference type="FunFam" id="3.40.50.620:FF:000116">
    <property type="entry name" value="Arginine--tRNA ligase"/>
    <property type="match status" value="1"/>
</dbReference>
<keyword evidence="2 8" id="KW-0436">Ligase</keyword>
<dbReference type="InterPro" id="IPR008909">
    <property type="entry name" value="DALR_anticod-bd"/>
</dbReference>
<evidence type="ECO:0000256" key="1">
    <source>
        <dbReference type="ARBA" id="ARBA00005594"/>
    </source>
</evidence>
<dbReference type="InterPro" id="IPR001278">
    <property type="entry name" value="Arg-tRNA-ligase"/>
</dbReference>
<dbReference type="InterPro" id="IPR014729">
    <property type="entry name" value="Rossmann-like_a/b/a_fold"/>
</dbReference>
<dbReference type="AlphaFoldDB" id="A0A9D1NAT3"/>
<comment type="subunit">
    <text evidence="8">Monomer.</text>
</comment>
<evidence type="ECO:0000256" key="5">
    <source>
        <dbReference type="ARBA" id="ARBA00022917"/>
    </source>
</evidence>
<keyword evidence="3 8" id="KW-0547">Nucleotide-binding</keyword>
<evidence type="ECO:0000256" key="8">
    <source>
        <dbReference type="HAMAP-Rule" id="MF_00123"/>
    </source>
</evidence>
<feature type="domain" description="DALR anticodon binding" evidence="10">
    <location>
        <begin position="450"/>
        <end position="564"/>
    </location>
</feature>
<comment type="subcellular location">
    <subcellularLocation>
        <location evidence="8">Cytoplasm</location>
    </subcellularLocation>
</comment>
<dbReference type="SUPFAM" id="SSF52374">
    <property type="entry name" value="Nucleotidylyl transferase"/>
    <property type="match status" value="1"/>
</dbReference>
<name>A0A9D1NAT3_9FIRM</name>
<dbReference type="PANTHER" id="PTHR11956">
    <property type="entry name" value="ARGINYL-TRNA SYNTHETASE"/>
    <property type="match status" value="1"/>
</dbReference>
<dbReference type="SMART" id="SM00836">
    <property type="entry name" value="DALR_1"/>
    <property type="match status" value="1"/>
</dbReference>
<evidence type="ECO:0000256" key="4">
    <source>
        <dbReference type="ARBA" id="ARBA00022840"/>
    </source>
</evidence>
<comment type="caution">
    <text evidence="12">The sequence shown here is derived from an EMBL/GenBank/DDBJ whole genome shotgun (WGS) entry which is preliminary data.</text>
</comment>
<protein>
    <recommendedName>
        <fullName evidence="8">Arginine--tRNA ligase</fullName>
        <ecNumber evidence="8">6.1.1.19</ecNumber>
    </recommendedName>
    <alternativeName>
        <fullName evidence="8">Arginyl-tRNA synthetase</fullName>
        <shortName evidence="8">ArgRS</shortName>
    </alternativeName>
</protein>
<dbReference type="Gene3D" id="3.40.50.620">
    <property type="entry name" value="HUPs"/>
    <property type="match status" value="1"/>
</dbReference>
<dbReference type="Gene3D" id="3.30.1360.70">
    <property type="entry name" value="Arginyl tRNA synthetase N-terminal domain"/>
    <property type="match status" value="1"/>
</dbReference>
<dbReference type="Proteomes" id="UP000886857">
    <property type="component" value="Unassembled WGS sequence"/>
</dbReference>
<dbReference type="SMART" id="SM01016">
    <property type="entry name" value="Arg_tRNA_synt_N"/>
    <property type="match status" value="1"/>
</dbReference>
<evidence type="ECO:0000256" key="6">
    <source>
        <dbReference type="ARBA" id="ARBA00023146"/>
    </source>
</evidence>
<dbReference type="CDD" id="cd00671">
    <property type="entry name" value="ArgRS_core"/>
    <property type="match status" value="1"/>
</dbReference>